<evidence type="ECO:0000313" key="3">
    <source>
        <dbReference type="EMBL" id="THV08124.1"/>
    </source>
</evidence>
<feature type="region of interest" description="Disordered" evidence="1">
    <location>
        <begin position="30"/>
        <end position="56"/>
    </location>
</feature>
<gene>
    <name evidence="3" type="ORF">K435DRAFT_832696</name>
</gene>
<name>A0A4S8MZW8_DENBC</name>
<proteinExistence type="predicted"/>
<feature type="compositionally biased region" description="Basic and acidic residues" evidence="1">
    <location>
        <begin position="33"/>
        <end position="56"/>
    </location>
</feature>
<keyword evidence="2" id="KW-0812">Transmembrane</keyword>
<accession>A0A4S8MZW8</accession>
<dbReference type="Proteomes" id="UP000297245">
    <property type="component" value="Unassembled WGS sequence"/>
</dbReference>
<evidence type="ECO:0000313" key="4">
    <source>
        <dbReference type="Proteomes" id="UP000297245"/>
    </source>
</evidence>
<evidence type="ECO:0000256" key="2">
    <source>
        <dbReference type="SAM" id="Phobius"/>
    </source>
</evidence>
<evidence type="ECO:0000256" key="1">
    <source>
        <dbReference type="SAM" id="MobiDB-lite"/>
    </source>
</evidence>
<reference evidence="3 4" key="1">
    <citation type="journal article" date="2019" name="Nat. Ecol. Evol.">
        <title>Megaphylogeny resolves global patterns of mushroom evolution.</title>
        <authorList>
            <person name="Varga T."/>
            <person name="Krizsan K."/>
            <person name="Foldi C."/>
            <person name="Dima B."/>
            <person name="Sanchez-Garcia M."/>
            <person name="Sanchez-Ramirez S."/>
            <person name="Szollosi G.J."/>
            <person name="Szarkandi J.G."/>
            <person name="Papp V."/>
            <person name="Albert L."/>
            <person name="Andreopoulos W."/>
            <person name="Angelini C."/>
            <person name="Antonin V."/>
            <person name="Barry K.W."/>
            <person name="Bougher N.L."/>
            <person name="Buchanan P."/>
            <person name="Buyck B."/>
            <person name="Bense V."/>
            <person name="Catcheside P."/>
            <person name="Chovatia M."/>
            <person name="Cooper J."/>
            <person name="Damon W."/>
            <person name="Desjardin D."/>
            <person name="Finy P."/>
            <person name="Geml J."/>
            <person name="Haridas S."/>
            <person name="Hughes K."/>
            <person name="Justo A."/>
            <person name="Karasinski D."/>
            <person name="Kautmanova I."/>
            <person name="Kiss B."/>
            <person name="Kocsube S."/>
            <person name="Kotiranta H."/>
            <person name="LaButti K.M."/>
            <person name="Lechner B.E."/>
            <person name="Liimatainen K."/>
            <person name="Lipzen A."/>
            <person name="Lukacs Z."/>
            <person name="Mihaltcheva S."/>
            <person name="Morgado L.N."/>
            <person name="Niskanen T."/>
            <person name="Noordeloos M.E."/>
            <person name="Ohm R.A."/>
            <person name="Ortiz-Santana B."/>
            <person name="Ovrebo C."/>
            <person name="Racz N."/>
            <person name="Riley R."/>
            <person name="Savchenko A."/>
            <person name="Shiryaev A."/>
            <person name="Soop K."/>
            <person name="Spirin V."/>
            <person name="Szebenyi C."/>
            <person name="Tomsovsky M."/>
            <person name="Tulloss R.E."/>
            <person name="Uehling J."/>
            <person name="Grigoriev I.V."/>
            <person name="Vagvolgyi C."/>
            <person name="Papp T."/>
            <person name="Martin F.M."/>
            <person name="Miettinen O."/>
            <person name="Hibbett D.S."/>
            <person name="Nagy L.G."/>
        </authorList>
    </citation>
    <scope>NUCLEOTIDE SEQUENCE [LARGE SCALE GENOMIC DNA]</scope>
    <source>
        <strain evidence="3 4">CBS 962.96</strain>
    </source>
</reference>
<protein>
    <submittedName>
        <fullName evidence="3">Uncharacterized protein</fullName>
    </submittedName>
</protein>
<keyword evidence="4" id="KW-1185">Reference proteome</keyword>
<keyword evidence="2" id="KW-0472">Membrane</keyword>
<sequence>MRMPLEDSVLSLHDEGRQWALVRDDEDCSFGTRNHDAPSKELERERSEMHYSSARDGRRRDLMCTTQLAHDQEFGFTFDKHRFDRLRPKVDTETLNFLTAPGGDTLLTGVISRASSSPFDERAVHHETHSLSESSSIMALGMNDLMLGCGFIGLIYSYLSPIYITLCSLPVVLQTFCYVVHAICTLNKLESNSKSVQESQVLEKKRKHETRFYAQS</sequence>
<organism evidence="3 4">
    <name type="scientific">Dendrothele bispora (strain CBS 962.96)</name>
    <dbReference type="NCBI Taxonomy" id="1314807"/>
    <lineage>
        <taxon>Eukaryota</taxon>
        <taxon>Fungi</taxon>
        <taxon>Dikarya</taxon>
        <taxon>Basidiomycota</taxon>
        <taxon>Agaricomycotina</taxon>
        <taxon>Agaricomycetes</taxon>
        <taxon>Agaricomycetidae</taxon>
        <taxon>Agaricales</taxon>
        <taxon>Agaricales incertae sedis</taxon>
        <taxon>Dendrothele</taxon>
    </lineage>
</organism>
<dbReference type="AlphaFoldDB" id="A0A4S8MZW8"/>
<keyword evidence="2" id="KW-1133">Transmembrane helix</keyword>
<dbReference type="EMBL" id="ML179035">
    <property type="protein sequence ID" value="THV08124.1"/>
    <property type="molecule type" value="Genomic_DNA"/>
</dbReference>
<feature type="transmembrane region" description="Helical" evidence="2">
    <location>
        <begin position="162"/>
        <end position="184"/>
    </location>
</feature>